<dbReference type="AlphaFoldDB" id="A0A6I9RXH9"/>
<evidence type="ECO:0000256" key="2">
    <source>
        <dbReference type="SAM" id="SignalP"/>
    </source>
</evidence>
<dbReference type="InterPro" id="IPR035669">
    <property type="entry name" value="SGNH_plant_lipase-like"/>
</dbReference>
<dbReference type="GeneID" id="105054300"/>
<dbReference type="Proteomes" id="UP000504607">
    <property type="component" value="Chromosome 11"/>
</dbReference>
<dbReference type="InterPro" id="IPR036514">
    <property type="entry name" value="SGNH_hydro_sf"/>
</dbReference>
<dbReference type="SUPFAM" id="SSF52266">
    <property type="entry name" value="SGNH hydrolase"/>
    <property type="match status" value="1"/>
</dbReference>
<dbReference type="InterPro" id="IPR001087">
    <property type="entry name" value="GDSL"/>
</dbReference>
<dbReference type="PANTHER" id="PTHR45642">
    <property type="entry name" value="GDSL ESTERASE/LIPASE EXL3"/>
    <property type="match status" value="1"/>
</dbReference>
<accession>A0A6I9RXH9</accession>
<dbReference type="OrthoDB" id="1600564at2759"/>
<evidence type="ECO:0000256" key="1">
    <source>
        <dbReference type="ARBA" id="ARBA00008668"/>
    </source>
</evidence>
<dbReference type="GO" id="GO:0016788">
    <property type="term" value="F:hydrolase activity, acting on ester bonds"/>
    <property type="evidence" value="ECO:0007669"/>
    <property type="project" value="InterPro"/>
</dbReference>
<dbReference type="CDD" id="cd01837">
    <property type="entry name" value="SGNH_plant_lipase_like"/>
    <property type="match status" value="1"/>
</dbReference>
<dbReference type="InParanoid" id="A0A6I9RXH9"/>
<dbReference type="FunCoup" id="A0A6I9RXH9">
    <property type="interactions" value="86"/>
</dbReference>
<organism evidence="3 4">
    <name type="scientific">Elaeis guineensis var. tenera</name>
    <name type="common">Oil palm</name>
    <dbReference type="NCBI Taxonomy" id="51953"/>
    <lineage>
        <taxon>Eukaryota</taxon>
        <taxon>Viridiplantae</taxon>
        <taxon>Streptophyta</taxon>
        <taxon>Embryophyta</taxon>
        <taxon>Tracheophyta</taxon>
        <taxon>Spermatophyta</taxon>
        <taxon>Magnoliopsida</taxon>
        <taxon>Liliopsida</taxon>
        <taxon>Arecaceae</taxon>
        <taxon>Arecoideae</taxon>
        <taxon>Cocoseae</taxon>
        <taxon>Elaeidinae</taxon>
        <taxon>Elaeis</taxon>
    </lineage>
</organism>
<dbReference type="RefSeq" id="XP_010934102.2">
    <property type="nucleotide sequence ID" value="XM_010935800.3"/>
</dbReference>
<keyword evidence="3" id="KW-1185">Reference proteome</keyword>
<proteinExistence type="inferred from homology"/>
<name>A0A6I9RXH9_ELAGV</name>
<dbReference type="InterPro" id="IPR050592">
    <property type="entry name" value="GDSL_lipolytic_enzyme"/>
</dbReference>
<gene>
    <name evidence="4" type="primary">LOC105054300</name>
</gene>
<dbReference type="KEGG" id="egu:105054300"/>
<dbReference type="Gene3D" id="3.40.50.1110">
    <property type="entry name" value="SGNH hydrolase"/>
    <property type="match status" value="1"/>
</dbReference>
<evidence type="ECO:0000313" key="3">
    <source>
        <dbReference type="Proteomes" id="UP000504607"/>
    </source>
</evidence>
<protein>
    <submittedName>
        <fullName evidence="4">GDSL esterase/lipase EXL3</fullName>
    </submittedName>
</protein>
<sequence>MGRTRMGNNGFIRASSTALPLLIFLLELIRGQAKATNRSRAPALIVFGDSIVDPGNNNEILTTVRCNFPPYGKDFVEHKATGRFSNGKIPSDIIASLIGIKQYVPAYLGTRLDDQDLLTGVSFASGGGGYDPLTAELVQALTLDEQLNLFKDYKKKLKAIAGEKRASTIISRSLYIVATGNDDLANTYFTSPFRRNYDLSSYIKFVVQSASSFFQKLYHLGARRIGITGLPPVGCLPSQRSLAGGIERECVPLYNQAAQTLNSELQMEIQRLNRTLPGSRIVYIDIYTPLLDMIQRPYVYGFEEVKRGCCGTGIFEVTLTCNSYTAPACGDVSKYLFWDVYHPTERAYTILMTQVLQRYGSMLN</sequence>
<dbReference type="FunFam" id="3.40.50.1110:FF:000003">
    <property type="entry name" value="GDSL esterase/lipase APG"/>
    <property type="match status" value="1"/>
</dbReference>
<comment type="similarity">
    <text evidence="1">Belongs to the 'GDSL' lipolytic enzyme family.</text>
</comment>
<reference evidence="4" key="1">
    <citation type="submission" date="2025-08" db="UniProtKB">
        <authorList>
            <consortium name="RefSeq"/>
        </authorList>
    </citation>
    <scope>IDENTIFICATION</scope>
</reference>
<evidence type="ECO:0000313" key="4">
    <source>
        <dbReference type="RefSeq" id="XP_010934102.2"/>
    </source>
</evidence>
<dbReference type="PANTHER" id="PTHR45642:SF150">
    <property type="entry name" value="GDSL ESTERASE_LIPASE EXL3"/>
    <property type="match status" value="1"/>
</dbReference>
<feature type="chain" id="PRO_5027028016" evidence="2">
    <location>
        <begin position="34"/>
        <end position="364"/>
    </location>
</feature>
<feature type="signal peptide" evidence="2">
    <location>
        <begin position="1"/>
        <end position="33"/>
    </location>
</feature>
<keyword evidence="2" id="KW-0732">Signal</keyword>
<dbReference type="Pfam" id="PF00657">
    <property type="entry name" value="Lipase_GDSL"/>
    <property type="match status" value="1"/>
</dbReference>